<evidence type="ECO:0000313" key="2">
    <source>
        <dbReference type="EMBL" id="SHH75525.1"/>
    </source>
</evidence>
<organism evidence="2 3">
    <name type="scientific">Leeuwenhoekiella palythoae</name>
    <dbReference type="NCBI Taxonomy" id="573501"/>
    <lineage>
        <taxon>Bacteria</taxon>
        <taxon>Pseudomonadati</taxon>
        <taxon>Bacteroidota</taxon>
        <taxon>Flavobacteriia</taxon>
        <taxon>Flavobacteriales</taxon>
        <taxon>Flavobacteriaceae</taxon>
        <taxon>Leeuwenhoekiella</taxon>
    </lineage>
</organism>
<dbReference type="STRING" id="573501.SAMN04487999_0787"/>
<evidence type="ECO:0000313" key="4">
    <source>
        <dbReference type="Proteomes" id="UP000290037"/>
    </source>
</evidence>
<dbReference type="EMBL" id="FQXT01000002">
    <property type="protein sequence ID" value="SHH75525.1"/>
    <property type="molecule type" value="Genomic_DNA"/>
</dbReference>
<reference evidence="2" key="2">
    <citation type="submission" date="2016-11" db="EMBL/GenBank/DDBJ databases">
        <authorList>
            <person name="Jaros S."/>
            <person name="Januszkiewicz K."/>
            <person name="Wedrychowicz H."/>
        </authorList>
    </citation>
    <scope>NUCLEOTIDE SEQUENCE [LARGE SCALE GENOMIC DNA]</scope>
    <source>
        <strain evidence="2">DSM 19859</strain>
    </source>
</reference>
<dbReference type="Proteomes" id="UP000184240">
    <property type="component" value="Unassembled WGS sequence"/>
</dbReference>
<evidence type="ECO:0000313" key="3">
    <source>
        <dbReference type="Proteomes" id="UP000184240"/>
    </source>
</evidence>
<dbReference type="Proteomes" id="UP000290037">
    <property type="component" value="Unassembled WGS sequence"/>
</dbReference>
<protein>
    <submittedName>
        <fullName evidence="2">Uncharacterized protein</fullName>
    </submittedName>
</protein>
<dbReference type="AlphaFoldDB" id="A0A1M5VJZ0"/>
<name>A0A1M5VJZ0_9FLAO</name>
<evidence type="ECO:0000313" key="1">
    <source>
        <dbReference type="EMBL" id="RXG30945.1"/>
    </source>
</evidence>
<accession>A0A1M5VJZ0</accession>
<sequence>MCVPLCTFETMKFYATALLLVLMLFSCKEETKVTVNPRNATDTLQVNFDENKKGNIALTPAAVTAIEGWESFPELQAHIAALDTVRIQYLRVNGEDWISTASLAQSKVNDSLVNNAMRSRLTVLFTKMNTTIQEASKLEVDTVSYYKEATELYNAFQNLKLQINLKFQKSIEELLEQYEVEADSLSAVRDSTQVRKDSLLRANRVPVN</sequence>
<dbReference type="EMBL" id="QOVN01000001">
    <property type="protein sequence ID" value="RXG30945.1"/>
    <property type="molecule type" value="Genomic_DNA"/>
</dbReference>
<proteinExistence type="predicted"/>
<gene>
    <name evidence="1" type="ORF">DSM01_80</name>
    <name evidence="2" type="ORF">SAMN04487999_0787</name>
</gene>
<reference evidence="1 4" key="3">
    <citation type="submission" date="2018-07" db="EMBL/GenBank/DDBJ databases">
        <title>Leeuwenhoekiella genomics.</title>
        <authorList>
            <person name="Tahon G."/>
            <person name="Willems A."/>
        </authorList>
    </citation>
    <scope>NUCLEOTIDE SEQUENCE [LARGE SCALE GENOMIC DNA]</scope>
    <source>
        <strain evidence="1 4">LMG 24856</strain>
    </source>
</reference>
<reference evidence="3" key="1">
    <citation type="submission" date="2016-11" db="EMBL/GenBank/DDBJ databases">
        <authorList>
            <person name="Varghese N."/>
            <person name="Submissions S."/>
        </authorList>
    </citation>
    <scope>NUCLEOTIDE SEQUENCE [LARGE SCALE GENOMIC DNA]</scope>
    <source>
        <strain evidence="3">DSM 19859</strain>
    </source>
</reference>
<keyword evidence="4" id="KW-1185">Reference proteome</keyword>